<keyword evidence="2" id="KW-1185">Reference proteome</keyword>
<dbReference type="AlphaFoldDB" id="A0A4C1XMP2"/>
<gene>
    <name evidence="1" type="ORF">EVAR_50013_1</name>
</gene>
<evidence type="ECO:0000313" key="2">
    <source>
        <dbReference type="Proteomes" id="UP000299102"/>
    </source>
</evidence>
<proteinExistence type="predicted"/>
<dbReference type="EMBL" id="BGZK01000922">
    <property type="protein sequence ID" value="GBP65206.1"/>
    <property type="molecule type" value="Genomic_DNA"/>
</dbReference>
<dbReference type="Proteomes" id="UP000299102">
    <property type="component" value="Unassembled WGS sequence"/>
</dbReference>
<name>A0A4C1XMP2_EUMVA</name>
<sequence>MDIERRWSGHNFSSSSEEYLLQLLEKSLYSRARRECINFSPLKTKKLSSRRIVYPTARTPAPAQTAQRRLKGCKRSCNPPEIRWSSLPVDTQKPRGVTSALSASRARHMKRRLVVSIDVVVELHKGSDLKNFTPAGAGRGMPPL</sequence>
<protein>
    <submittedName>
        <fullName evidence="1">Uncharacterized protein</fullName>
    </submittedName>
</protein>
<reference evidence="1 2" key="1">
    <citation type="journal article" date="2019" name="Commun. Biol.">
        <title>The bagworm genome reveals a unique fibroin gene that provides high tensile strength.</title>
        <authorList>
            <person name="Kono N."/>
            <person name="Nakamura H."/>
            <person name="Ohtoshi R."/>
            <person name="Tomita M."/>
            <person name="Numata K."/>
            <person name="Arakawa K."/>
        </authorList>
    </citation>
    <scope>NUCLEOTIDE SEQUENCE [LARGE SCALE GENOMIC DNA]</scope>
</reference>
<organism evidence="1 2">
    <name type="scientific">Eumeta variegata</name>
    <name type="common">Bagworm moth</name>
    <name type="synonym">Eumeta japonica</name>
    <dbReference type="NCBI Taxonomy" id="151549"/>
    <lineage>
        <taxon>Eukaryota</taxon>
        <taxon>Metazoa</taxon>
        <taxon>Ecdysozoa</taxon>
        <taxon>Arthropoda</taxon>
        <taxon>Hexapoda</taxon>
        <taxon>Insecta</taxon>
        <taxon>Pterygota</taxon>
        <taxon>Neoptera</taxon>
        <taxon>Endopterygota</taxon>
        <taxon>Lepidoptera</taxon>
        <taxon>Glossata</taxon>
        <taxon>Ditrysia</taxon>
        <taxon>Tineoidea</taxon>
        <taxon>Psychidae</taxon>
        <taxon>Oiketicinae</taxon>
        <taxon>Eumeta</taxon>
    </lineage>
</organism>
<comment type="caution">
    <text evidence="1">The sequence shown here is derived from an EMBL/GenBank/DDBJ whole genome shotgun (WGS) entry which is preliminary data.</text>
</comment>
<evidence type="ECO:0000313" key="1">
    <source>
        <dbReference type="EMBL" id="GBP65206.1"/>
    </source>
</evidence>
<accession>A0A4C1XMP2</accession>